<dbReference type="NCBIfam" id="TIGR02606">
    <property type="entry name" value="antidote_CC2985"/>
    <property type="match status" value="1"/>
</dbReference>
<comment type="similarity">
    <text evidence="1">Belongs to the ParD antitoxin family.</text>
</comment>
<dbReference type="InterPro" id="IPR038296">
    <property type="entry name" value="ParD_sf"/>
</dbReference>
<dbReference type="RefSeq" id="WP_169594811.1">
    <property type="nucleotide sequence ID" value="NZ_JABBGK010000005.1"/>
</dbReference>
<protein>
    <submittedName>
        <fullName evidence="3">Type II toxin-antitoxin system ParD family antitoxin</fullName>
    </submittedName>
</protein>
<keyword evidence="4" id="KW-1185">Reference proteome</keyword>
<dbReference type="SUPFAM" id="SSF47598">
    <property type="entry name" value="Ribbon-helix-helix"/>
    <property type="match status" value="1"/>
</dbReference>
<dbReference type="Proteomes" id="UP000541470">
    <property type="component" value="Unassembled WGS sequence"/>
</dbReference>
<evidence type="ECO:0000313" key="3">
    <source>
        <dbReference type="EMBL" id="NML76363.1"/>
    </source>
</evidence>
<organism evidence="3 4">
    <name type="scientific">Rhizobium terricola</name>
    <dbReference type="NCBI Taxonomy" id="2728849"/>
    <lineage>
        <taxon>Bacteria</taxon>
        <taxon>Pseudomonadati</taxon>
        <taxon>Pseudomonadota</taxon>
        <taxon>Alphaproteobacteria</taxon>
        <taxon>Hyphomicrobiales</taxon>
        <taxon>Rhizobiaceae</taxon>
        <taxon>Rhizobium/Agrobacterium group</taxon>
        <taxon>Rhizobium</taxon>
    </lineage>
</organism>
<evidence type="ECO:0000256" key="2">
    <source>
        <dbReference type="ARBA" id="ARBA00022649"/>
    </source>
</evidence>
<name>A0A7Y0FXA6_9HYPH</name>
<dbReference type="InterPro" id="IPR022789">
    <property type="entry name" value="ParD"/>
</dbReference>
<dbReference type="GO" id="GO:0006355">
    <property type="term" value="P:regulation of DNA-templated transcription"/>
    <property type="evidence" value="ECO:0007669"/>
    <property type="project" value="InterPro"/>
</dbReference>
<reference evidence="3 4" key="1">
    <citation type="submission" date="2020-04" db="EMBL/GenBank/DDBJ databases">
        <title>Rhizobium sp. S-51 isolated from soil.</title>
        <authorList>
            <person name="Dahal R.H."/>
        </authorList>
    </citation>
    <scope>NUCLEOTIDE SEQUENCE [LARGE SCALE GENOMIC DNA]</scope>
    <source>
        <strain evidence="3 4">S-51</strain>
    </source>
</reference>
<proteinExistence type="inferred from homology"/>
<dbReference type="AlphaFoldDB" id="A0A7Y0FXA6"/>
<evidence type="ECO:0000313" key="4">
    <source>
        <dbReference type="Proteomes" id="UP000541470"/>
    </source>
</evidence>
<evidence type="ECO:0000256" key="1">
    <source>
        <dbReference type="ARBA" id="ARBA00008580"/>
    </source>
</evidence>
<sequence length="88" mass="9634">MISADLGKQLESYIQQLVETGRYGSKSEVLREGVRLVQDRESRLAALDASIKRGIADADTGRTKPASDVFDRLEAKYSAMADKAEKSA</sequence>
<dbReference type="PANTHER" id="PTHR36582:SF2">
    <property type="entry name" value="ANTITOXIN PARD"/>
    <property type="match status" value="1"/>
</dbReference>
<dbReference type="Gene3D" id="6.10.10.120">
    <property type="entry name" value="Antitoxin ParD1-like"/>
    <property type="match status" value="1"/>
</dbReference>
<dbReference type="EMBL" id="JABBGK010000005">
    <property type="protein sequence ID" value="NML76363.1"/>
    <property type="molecule type" value="Genomic_DNA"/>
</dbReference>
<accession>A0A7Y0FXA6</accession>
<dbReference type="InterPro" id="IPR010985">
    <property type="entry name" value="Ribbon_hlx_hlx"/>
</dbReference>
<dbReference type="Pfam" id="PF03693">
    <property type="entry name" value="ParD_antitoxin"/>
    <property type="match status" value="1"/>
</dbReference>
<keyword evidence="2" id="KW-1277">Toxin-antitoxin system</keyword>
<comment type="caution">
    <text evidence="3">The sequence shown here is derived from an EMBL/GenBank/DDBJ whole genome shotgun (WGS) entry which is preliminary data.</text>
</comment>
<gene>
    <name evidence="3" type="ORF">HHL25_19715</name>
</gene>
<dbReference type="PANTHER" id="PTHR36582">
    <property type="entry name" value="ANTITOXIN PARD"/>
    <property type="match status" value="1"/>
</dbReference>